<name>A0A238KCH9_9RHOB</name>
<dbReference type="PANTHER" id="PTHR10605">
    <property type="entry name" value="HEPARAN SULFATE SULFOTRANSFERASE"/>
    <property type="match status" value="1"/>
</dbReference>
<organism evidence="4 5">
    <name type="scientific">Ruegeria arenilitoris</name>
    <dbReference type="NCBI Taxonomy" id="1173585"/>
    <lineage>
        <taxon>Bacteria</taxon>
        <taxon>Pseudomonadati</taxon>
        <taxon>Pseudomonadota</taxon>
        <taxon>Alphaproteobacteria</taxon>
        <taxon>Rhodobacterales</taxon>
        <taxon>Roseobacteraceae</taxon>
        <taxon>Ruegeria</taxon>
    </lineage>
</organism>
<dbReference type="GO" id="GO:0008146">
    <property type="term" value="F:sulfotransferase activity"/>
    <property type="evidence" value="ECO:0007669"/>
    <property type="project" value="InterPro"/>
</dbReference>
<feature type="domain" description="Sulfotransferase" evidence="3">
    <location>
        <begin position="10"/>
        <end position="189"/>
    </location>
</feature>
<keyword evidence="5" id="KW-1185">Reference proteome</keyword>
<keyword evidence="1 4" id="KW-0808">Transferase</keyword>
<dbReference type="SUPFAM" id="SSF52540">
    <property type="entry name" value="P-loop containing nucleoside triphosphate hydrolases"/>
    <property type="match status" value="1"/>
</dbReference>
<dbReference type="Pfam" id="PF00685">
    <property type="entry name" value="Sulfotransfer_1"/>
    <property type="match status" value="1"/>
</dbReference>
<reference evidence="5" key="1">
    <citation type="submission" date="2017-05" db="EMBL/GenBank/DDBJ databases">
        <authorList>
            <person name="Rodrigo-Torres L."/>
            <person name="Arahal R. D."/>
            <person name="Lucena T."/>
        </authorList>
    </citation>
    <scope>NUCLEOTIDE SEQUENCE [LARGE SCALE GENOMIC DNA]</scope>
    <source>
        <strain evidence="5">CECT 8715</strain>
    </source>
</reference>
<dbReference type="InterPro" id="IPR027417">
    <property type="entry name" value="P-loop_NTPase"/>
</dbReference>
<evidence type="ECO:0000259" key="3">
    <source>
        <dbReference type="Pfam" id="PF00685"/>
    </source>
</evidence>
<gene>
    <name evidence="4" type="ORF">RUA8715_01701</name>
</gene>
<dbReference type="EMBL" id="FXYG01000002">
    <property type="protein sequence ID" value="SMX40530.1"/>
    <property type="molecule type" value="Genomic_DNA"/>
</dbReference>
<dbReference type="RefSeq" id="WP_093963246.1">
    <property type="nucleotide sequence ID" value="NZ_FXYG01000002.1"/>
</dbReference>
<dbReference type="AlphaFoldDB" id="A0A238KCH9"/>
<keyword evidence="2" id="KW-0325">Glycoprotein</keyword>
<evidence type="ECO:0000313" key="5">
    <source>
        <dbReference type="Proteomes" id="UP000202485"/>
    </source>
</evidence>
<dbReference type="OrthoDB" id="981508at2"/>
<dbReference type="Proteomes" id="UP000202485">
    <property type="component" value="Unassembled WGS sequence"/>
</dbReference>
<evidence type="ECO:0000256" key="1">
    <source>
        <dbReference type="ARBA" id="ARBA00022679"/>
    </source>
</evidence>
<accession>A0A238KCH9</accession>
<dbReference type="PANTHER" id="PTHR10605:SF56">
    <property type="entry name" value="BIFUNCTIONAL HEPARAN SULFATE N-DEACETYLASE_N-SULFOTRANSFERASE"/>
    <property type="match status" value="1"/>
</dbReference>
<evidence type="ECO:0000313" key="4">
    <source>
        <dbReference type="EMBL" id="SMX40530.1"/>
    </source>
</evidence>
<dbReference type="InterPro" id="IPR000863">
    <property type="entry name" value="Sulfotransferase_dom"/>
</dbReference>
<protein>
    <submittedName>
        <fullName evidence="4">Sulfotransferase domain protein</fullName>
    </submittedName>
</protein>
<proteinExistence type="predicted"/>
<evidence type="ECO:0000256" key="2">
    <source>
        <dbReference type="ARBA" id="ARBA00023180"/>
    </source>
</evidence>
<dbReference type="InterPro" id="IPR037359">
    <property type="entry name" value="NST/OST"/>
</dbReference>
<dbReference type="Gene3D" id="3.40.50.300">
    <property type="entry name" value="P-loop containing nucleotide triphosphate hydrolases"/>
    <property type="match status" value="1"/>
</dbReference>
<sequence>MSLPDGRPVDFLIFGAAKCATTWLQKSLMQTPAIHMPGPELHFFSRYFGNGLDWYRDQFEDCDGADLIGEKSNSYLTEPLAAQRIRDNFPETRLILQMRDPVQRAYSDYCMLFRRGEVSGRIEDYLDPAVAADQRFLSDGRYGHHLKRFYDLFPEDQILLLAYEDVRVNPHGNLKKVAGHIGYDGQLEPPVQQKVKDKNAPMVPLSLRRVLKPVRAVLDPVRHTWPVRSIRNAVARKVTYPALSPELEAKMTEFYAADVELLARRNPGLCQNWTVSDAVHRSESQAMS</sequence>